<dbReference type="AlphaFoldDB" id="D3T350"/>
<dbReference type="Proteomes" id="UP000001552">
    <property type="component" value="Chromosome"/>
</dbReference>
<reference evidence="1" key="1">
    <citation type="submission" date="2010-02" db="EMBL/GenBank/DDBJ databases">
        <title>Complete sequence of Thermoanaerobacter italicus Ab9.</title>
        <authorList>
            <consortium name="US DOE Joint Genome Institute"/>
            <person name="Lucas S."/>
            <person name="Copeland A."/>
            <person name="Lapidus A."/>
            <person name="Cheng J.-F."/>
            <person name="Bruce D."/>
            <person name="Goodwin L."/>
            <person name="Pitluck S."/>
            <person name="Chertkov O."/>
            <person name="Detter J.C."/>
            <person name="Han C."/>
            <person name="Tapia R."/>
            <person name="Land M."/>
            <person name="Hauser L."/>
            <person name="Kyrpides N."/>
            <person name="Mikhailova N."/>
            <person name="Hemme C.L."/>
            <person name="Woyke T."/>
        </authorList>
    </citation>
    <scope>NUCLEOTIDE SEQUENCE [LARGE SCALE GENOMIC DNA]</scope>
    <source>
        <strain evidence="1">Ab9</strain>
    </source>
</reference>
<dbReference type="EMBL" id="CP001936">
    <property type="protein sequence ID" value="ADD02652.1"/>
    <property type="molecule type" value="Genomic_DNA"/>
</dbReference>
<dbReference type="eggNOG" id="COG3567">
    <property type="taxonomic scope" value="Bacteria"/>
</dbReference>
<proteinExistence type="predicted"/>
<accession>D3T350</accession>
<organism evidence="1 2">
    <name type="scientific">Thermoanaerobacter italicus (strain DSM 9252 / Ab9)</name>
    <dbReference type="NCBI Taxonomy" id="580331"/>
    <lineage>
        <taxon>Bacteria</taxon>
        <taxon>Bacillati</taxon>
        <taxon>Bacillota</taxon>
        <taxon>Clostridia</taxon>
        <taxon>Thermoanaerobacterales</taxon>
        <taxon>Thermoanaerobacteraceae</taxon>
        <taxon>Thermoanaerobacter</taxon>
    </lineage>
</organism>
<gene>
    <name evidence="1" type="ordered locus">Thit_1394</name>
</gene>
<evidence type="ECO:0008006" key="3">
    <source>
        <dbReference type="Google" id="ProtNLM"/>
    </source>
</evidence>
<keyword evidence="2" id="KW-1185">Reference proteome</keyword>
<dbReference type="KEGG" id="tit:Thit_1394"/>
<evidence type="ECO:0000313" key="1">
    <source>
        <dbReference type="EMBL" id="ADD02652.1"/>
    </source>
</evidence>
<evidence type="ECO:0000313" key="2">
    <source>
        <dbReference type="Proteomes" id="UP000001552"/>
    </source>
</evidence>
<name>D3T350_THEIA</name>
<dbReference type="Pfam" id="PF05133">
    <property type="entry name" value="SPP1_portal"/>
    <property type="match status" value="1"/>
</dbReference>
<dbReference type="InterPro" id="IPR021145">
    <property type="entry name" value="Portal_protein_SPP1_Gp6-like"/>
</dbReference>
<dbReference type="OrthoDB" id="2498461at2"/>
<sequence>MIKRQGLFQRQIAKIIGEISVLRTTISNIFIHGSLNEQYSLDSSRVDYSLARALYYNTDDRYKLGAAFARPVINTTTGFMGVPHFSHENPDANTELETAFDKWSSRLIRINRNTLRDGDVFARIVRRKSRFDKHETFDIDLIPPEWVIPIPDPLNGGYMEIIIKMPVENKDENGEPRYLYTVIEKITPTSREITIDGDAPFDIKKRLEGTYENPWGFIPIVHFKNESEDYQLFGSSDLEPIEPFMKAYHDVMLFSVQGTKLFSRPKVKMKLQDVKKFIEDNFSREEIEKGKIKFDNKEIFLMQQGDDIEFITADQGLEGVTTLLKFLFFNIVDASETPEFAFGTAVQSSKASVSEQMVPLVRKVRRKRAMFEEPYIELASMYLAMWAKVNRIKLDTYNVGIDWDEITPRDEQGIAQTIKTLVDGLATAVETRLISLESASEFLREFVPSMLPWLDADAQEDEQRRVAKSMAFLARVEDGFGFEELENEEGA</sequence>
<protein>
    <recommendedName>
        <fullName evidence="3">Phage portal protein</fullName>
    </recommendedName>
</protein>
<dbReference type="HOGENOM" id="CLU_536104_0_0_9"/>